<dbReference type="Pfam" id="PF03140">
    <property type="entry name" value="DUF247"/>
    <property type="match status" value="1"/>
</dbReference>
<comment type="caution">
    <text evidence="2">The sequence shown here is derived from an EMBL/GenBank/DDBJ whole genome shotgun (WGS) entry which is preliminary data.</text>
</comment>
<dbReference type="Proteomes" id="UP000489600">
    <property type="component" value="Unassembled WGS sequence"/>
</dbReference>
<keyword evidence="3" id="KW-1185">Reference proteome</keyword>
<dbReference type="InterPro" id="IPR004158">
    <property type="entry name" value="DUF247_pln"/>
</dbReference>
<name>A0A565BUR7_9BRAS</name>
<sequence>MVLFSDGQSVSTINRSSRRFVHRVINIHRFPEITRRDKGQNSQYHEETCSVSGKIEVNPREIREQWVILIKDKMEKALKDVTTSSWDKLCIYRVPHYLQENDKKSYFPQTVSLGPYHHGNKHLLPMECHKWRAVNMVLKRTELGIEIYMDAMKELEEMARACYQGPIEMSNYEFTEMLVLDGCFVLELFKGTIDGFQEIGYAPNDPVFATRGLMHSIQRDMVMLENQLPLFVLDRLLELQLGTQYQIGLVAQLAVQFFDPLMPTGEELTKKNKLKSKLKSVCSPSDNGESHCLDVFHRSLFSTPNPKSPTYISSRKQQLIHCVTELREAGIKFRRKETDQLWDIEFKKGYLKIPKLLIHDGTKSLFSNLIAFEQCHIHSSNNITSYILFMDNLINSAEDVSYLHHCGIIEHWLGSDSEVADLFNRLCKEVIFDPKDSYLSQLSGEVNRYYSRKWNSLKATLRHKYFNNPWAYFSFSAAVILLFLTFSQSFYAVYAYYRPSS</sequence>
<dbReference type="PANTHER" id="PTHR31170:SF25">
    <property type="entry name" value="BNAA09G04570D PROTEIN"/>
    <property type="match status" value="1"/>
</dbReference>
<proteinExistence type="predicted"/>
<organism evidence="2 3">
    <name type="scientific">Arabis nemorensis</name>
    <dbReference type="NCBI Taxonomy" id="586526"/>
    <lineage>
        <taxon>Eukaryota</taxon>
        <taxon>Viridiplantae</taxon>
        <taxon>Streptophyta</taxon>
        <taxon>Embryophyta</taxon>
        <taxon>Tracheophyta</taxon>
        <taxon>Spermatophyta</taxon>
        <taxon>Magnoliopsida</taxon>
        <taxon>eudicotyledons</taxon>
        <taxon>Gunneridae</taxon>
        <taxon>Pentapetalae</taxon>
        <taxon>rosids</taxon>
        <taxon>malvids</taxon>
        <taxon>Brassicales</taxon>
        <taxon>Brassicaceae</taxon>
        <taxon>Arabideae</taxon>
        <taxon>Arabis</taxon>
    </lineage>
</organism>
<keyword evidence="1" id="KW-0472">Membrane</keyword>
<dbReference type="PANTHER" id="PTHR31170">
    <property type="entry name" value="BNAC04G53230D PROTEIN"/>
    <property type="match status" value="1"/>
</dbReference>
<reference evidence="2" key="1">
    <citation type="submission" date="2019-07" db="EMBL/GenBank/DDBJ databases">
        <authorList>
            <person name="Dittberner H."/>
        </authorList>
    </citation>
    <scope>NUCLEOTIDE SEQUENCE [LARGE SCALE GENOMIC DNA]</scope>
</reference>
<feature type="transmembrane region" description="Helical" evidence="1">
    <location>
        <begin position="470"/>
        <end position="497"/>
    </location>
</feature>
<evidence type="ECO:0000313" key="3">
    <source>
        <dbReference type="Proteomes" id="UP000489600"/>
    </source>
</evidence>
<keyword evidence="1" id="KW-0812">Transmembrane</keyword>
<dbReference type="OrthoDB" id="1846188at2759"/>
<keyword evidence="1" id="KW-1133">Transmembrane helix</keyword>
<dbReference type="AlphaFoldDB" id="A0A565BUR7"/>
<accession>A0A565BUR7</accession>
<gene>
    <name evidence="2" type="ORF">ANE_LOCUS15566</name>
</gene>
<evidence type="ECO:0000313" key="2">
    <source>
        <dbReference type="EMBL" id="VVB05122.1"/>
    </source>
</evidence>
<protein>
    <submittedName>
        <fullName evidence="2">Uncharacterized protein</fullName>
    </submittedName>
</protein>
<dbReference type="EMBL" id="CABITT030000005">
    <property type="protein sequence ID" value="VVB05122.1"/>
    <property type="molecule type" value="Genomic_DNA"/>
</dbReference>
<evidence type="ECO:0000256" key="1">
    <source>
        <dbReference type="SAM" id="Phobius"/>
    </source>
</evidence>